<dbReference type="EC" id="5.4.99.-" evidence="3"/>
<dbReference type="PANTHER" id="PTHR47683">
    <property type="entry name" value="PSEUDOURIDINE SYNTHASE FAMILY PROTEIN-RELATED"/>
    <property type="match status" value="1"/>
</dbReference>
<proteinExistence type="inferred from homology"/>
<feature type="domain" description="Pseudouridine synthase RsuA/RluA-like" evidence="5">
    <location>
        <begin position="4"/>
        <end position="154"/>
    </location>
</feature>
<comment type="similarity">
    <text evidence="1 3">Belongs to the pseudouridine synthase RsuA family.</text>
</comment>
<dbReference type="Gene3D" id="3.30.70.580">
    <property type="entry name" value="Pseudouridine synthase I, catalytic domain, N-terminal subdomain"/>
    <property type="match status" value="1"/>
</dbReference>
<dbReference type="NCBIfam" id="TIGR00093">
    <property type="entry name" value="pseudouridine synthase"/>
    <property type="match status" value="1"/>
</dbReference>
<dbReference type="Pfam" id="PF00849">
    <property type="entry name" value="PseudoU_synth_2"/>
    <property type="match status" value="1"/>
</dbReference>
<dbReference type="InterPro" id="IPR020103">
    <property type="entry name" value="PsdUridine_synth_cat_dom_sf"/>
</dbReference>
<reference evidence="6 7" key="1">
    <citation type="submission" date="2021-05" db="EMBL/GenBank/DDBJ databases">
        <title>Comparative genomic studies on the polysaccharide-degrading batcterial strains of the Flammeovirga genus.</title>
        <authorList>
            <person name="Zewei F."/>
            <person name="Zheng Z."/>
            <person name="Yu L."/>
            <person name="Ruyue G."/>
            <person name="Yanhong M."/>
            <person name="Yuanyuan C."/>
            <person name="Jingyan G."/>
            <person name="Wenjun H."/>
        </authorList>
    </citation>
    <scope>NUCLEOTIDE SEQUENCE [LARGE SCALE GENOMIC DNA]</scope>
    <source>
        <strain evidence="6 7">YS10</strain>
    </source>
</reference>
<keyword evidence="7" id="KW-1185">Reference proteome</keyword>
<feature type="compositionally biased region" description="Basic residues" evidence="4">
    <location>
        <begin position="230"/>
        <end position="239"/>
    </location>
</feature>
<evidence type="ECO:0000256" key="2">
    <source>
        <dbReference type="ARBA" id="ARBA00023235"/>
    </source>
</evidence>
<name>A0ABX8GXT4_9BACT</name>
<dbReference type="InterPro" id="IPR018496">
    <property type="entry name" value="PsdUridine_synth_RsuA/RluB_CS"/>
</dbReference>
<evidence type="ECO:0000256" key="4">
    <source>
        <dbReference type="SAM" id="MobiDB-lite"/>
    </source>
</evidence>
<accession>A0ABX8GXT4</accession>
<sequence>MQYKYFIVNKPYGVLPQFSDDGGRPTLKSLGRFPNDVYPVGRLDMDSEGLLIITNDKLLNHKLLNPKFEHDKTYLVQVDGDITTEAIKKLEKGTKITVNSTPYTTLPAQCKKVDKPDNLKERNPPVRFRKNIPTSFIELTIHEGKNRQVRKMTASVDFPTLRLVRLAIGNLRIKELKSGGVLEVPRDFLYEQLGLVTSDKKEEDKQKPRRSGPRKPRVPTRNPNTNKAPSSKKRYGRSR</sequence>
<dbReference type="PROSITE" id="PS01149">
    <property type="entry name" value="PSI_RSU"/>
    <property type="match status" value="1"/>
</dbReference>
<dbReference type="InterPro" id="IPR000748">
    <property type="entry name" value="PsdUridine_synth_RsuA/RluB/E/F"/>
</dbReference>
<gene>
    <name evidence="6" type="ORF">KM029_02050</name>
</gene>
<dbReference type="Proteomes" id="UP000682802">
    <property type="component" value="Chromosome 1"/>
</dbReference>
<dbReference type="PANTHER" id="PTHR47683:SF2">
    <property type="entry name" value="RNA-BINDING S4 DOMAIN-CONTAINING PROTEIN"/>
    <property type="match status" value="1"/>
</dbReference>
<evidence type="ECO:0000259" key="5">
    <source>
        <dbReference type="Pfam" id="PF00849"/>
    </source>
</evidence>
<keyword evidence="2 3" id="KW-0413">Isomerase</keyword>
<dbReference type="SUPFAM" id="SSF55120">
    <property type="entry name" value="Pseudouridine synthase"/>
    <property type="match status" value="1"/>
</dbReference>
<evidence type="ECO:0000256" key="3">
    <source>
        <dbReference type="RuleBase" id="RU003887"/>
    </source>
</evidence>
<dbReference type="InterPro" id="IPR006145">
    <property type="entry name" value="PsdUridine_synth_RsuA/RluA"/>
</dbReference>
<feature type="compositionally biased region" description="Basic residues" evidence="4">
    <location>
        <begin position="207"/>
        <end position="218"/>
    </location>
</feature>
<dbReference type="EMBL" id="CP076128">
    <property type="protein sequence ID" value="QWG07745.1"/>
    <property type="molecule type" value="Genomic_DNA"/>
</dbReference>
<dbReference type="InterPro" id="IPR042092">
    <property type="entry name" value="PsdUridine_s_RsuA/RluB/E/F_cat"/>
</dbReference>
<evidence type="ECO:0000313" key="7">
    <source>
        <dbReference type="Proteomes" id="UP000682802"/>
    </source>
</evidence>
<dbReference type="RefSeq" id="WP_144075127.1">
    <property type="nucleotide sequence ID" value="NZ_CP076128.1"/>
</dbReference>
<dbReference type="InterPro" id="IPR050343">
    <property type="entry name" value="RsuA_PseudoU_synthase"/>
</dbReference>
<organism evidence="6 7">
    <name type="scientific">Flammeovirga kamogawensis</name>
    <dbReference type="NCBI Taxonomy" id="373891"/>
    <lineage>
        <taxon>Bacteria</taxon>
        <taxon>Pseudomonadati</taxon>
        <taxon>Bacteroidota</taxon>
        <taxon>Cytophagia</taxon>
        <taxon>Cytophagales</taxon>
        <taxon>Flammeovirgaceae</taxon>
        <taxon>Flammeovirga</taxon>
    </lineage>
</organism>
<protein>
    <recommendedName>
        <fullName evidence="3">Pseudouridine synthase</fullName>
        <ecNumber evidence="3">5.4.99.-</ecNumber>
    </recommendedName>
</protein>
<evidence type="ECO:0000256" key="1">
    <source>
        <dbReference type="ARBA" id="ARBA00008348"/>
    </source>
</evidence>
<dbReference type="InterPro" id="IPR020094">
    <property type="entry name" value="TruA/RsuA/RluB/E/F_N"/>
</dbReference>
<feature type="region of interest" description="Disordered" evidence="4">
    <location>
        <begin position="196"/>
        <end position="239"/>
    </location>
</feature>
<dbReference type="Gene3D" id="3.30.70.1560">
    <property type="entry name" value="Alpha-L RNA-binding motif"/>
    <property type="match status" value="1"/>
</dbReference>
<evidence type="ECO:0000313" key="6">
    <source>
        <dbReference type="EMBL" id="QWG07745.1"/>
    </source>
</evidence>